<evidence type="ECO:0000256" key="1">
    <source>
        <dbReference type="SAM" id="MobiDB-lite"/>
    </source>
</evidence>
<keyword evidence="3" id="KW-1185">Reference proteome</keyword>
<dbReference type="Proteomes" id="UP000479000">
    <property type="component" value="Unassembled WGS sequence"/>
</dbReference>
<feature type="compositionally biased region" description="Basic and acidic residues" evidence="1">
    <location>
        <begin position="120"/>
        <end position="129"/>
    </location>
</feature>
<dbReference type="EMBL" id="CADCXU010030528">
    <property type="protein sequence ID" value="CAB0016668.1"/>
    <property type="molecule type" value="Genomic_DNA"/>
</dbReference>
<dbReference type="OrthoDB" id="6622950at2759"/>
<feature type="region of interest" description="Disordered" evidence="1">
    <location>
        <begin position="104"/>
        <end position="141"/>
    </location>
</feature>
<protein>
    <submittedName>
        <fullName evidence="2">Uncharacterized protein</fullName>
    </submittedName>
</protein>
<dbReference type="AlphaFoldDB" id="A0A6H5HF33"/>
<accession>A0A6H5HF33</accession>
<reference evidence="2 3" key="1">
    <citation type="submission" date="2020-02" db="EMBL/GenBank/DDBJ databases">
        <authorList>
            <person name="Ferguson B K."/>
        </authorList>
    </citation>
    <scope>NUCLEOTIDE SEQUENCE [LARGE SCALE GENOMIC DNA]</scope>
</reference>
<evidence type="ECO:0000313" key="3">
    <source>
        <dbReference type="Proteomes" id="UP000479000"/>
    </source>
</evidence>
<gene>
    <name evidence="2" type="ORF">NTEN_LOCUS20821</name>
</gene>
<evidence type="ECO:0000313" key="2">
    <source>
        <dbReference type="EMBL" id="CAB0016668.1"/>
    </source>
</evidence>
<sequence length="141" mass="15938">MLANTLSEVVSSVVLQPSTGSAAVAVLAQGVSQAYDRDKQGWIIKTDCHSDSVRLHMVFKDIHNVPRNHLRKEITALQAENYGLERQLFSYQKSIAYAHSRGAYSDDMVSPEGREEEDDHFYQERHYSLGDRSLSTDTEYA</sequence>
<name>A0A6H5HF33_9HEMI</name>
<proteinExistence type="predicted"/>
<organism evidence="2 3">
    <name type="scientific">Nesidiocoris tenuis</name>
    <dbReference type="NCBI Taxonomy" id="355587"/>
    <lineage>
        <taxon>Eukaryota</taxon>
        <taxon>Metazoa</taxon>
        <taxon>Ecdysozoa</taxon>
        <taxon>Arthropoda</taxon>
        <taxon>Hexapoda</taxon>
        <taxon>Insecta</taxon>
        <taxon>Pterygota</taxon>
        <taxon>Neoptera</taxon>
        <taxon>Paraneoptera</taxon>
        <taxon>Hemiptera</taxon>
        <taxon>Heteroptera</taxon>
        <taxon>Panheteroptera</taxon>
        <taxon>Cimicomorpha</taxon>
        <taxon>Miridae</taxon>
        <taxon>Dicyphina</taxon>
        <taxon>Nesidiocoris</taxon>
    </lineage>
</organism>